<accession>A0A9J6DET7</accession>
<organism evidence="2 3">
    <name type="scientific">Rhipicephalus microplus</name>
    <name type="common">Cattle tick</name>
    <name type="synonym">Boophilus microplus</name>
    <dbReference type="NCBI Taxonomy" id="6941"/>
    <lineage>
        <taxon>Eukaryota</taxon>
        <taxon>Metazoa</taxon>
        <taxon>Ecdysozoa</taxon>
        <taxon>Arthropoda</taxon>
        <taxon>Chelicerata</taxon>
        <taxon>Arachnida</taxon>
        <taxon>Acari</taxon>
        <taxon>Parasitiformes</taxon>
        <taxon>Ixodida</taxon>
        <taxon>Ixodoidea</taxon>
        <taxon>Ixodidae</taxon>
        <taxon>Rhipicephalinae</taxon>
        <taxon>Rhipicephalus</taxon>
        <taxon>Boophilus</taxon>
    </lineage>
</organism>
<reference evidence="2" key="1">
    <citation type="journal article" date="2020" name="Cell">
        <title>Large-Scale Comparative Analyses of Tick Genomes Elucidate Their Genetic Diversity and Vector Capacities.</title>
        <authorList>
            <consortium name="Tick Genome and Microbiome Consortium (TIGMIC)"/>
            <person name="Jia N."/>
            <person name="Wang J."/>
            <person name="Shi W."/>
            <person name="Du L."/>
            <person name="Sun Y."/>
            <person name="Zhan W."/>
            <person name="Jiang J.F."/>
            <person name="Wang Q."/>
            <person name="Zhang B."/>
            <person name="Ji P."/>
            <person name="Bell-Sakyi L."/>
            <person name="Cui X.M."/>
            <person name="Yuan T.T."/>
            <person name="Jiang B.G."/>
            <person name="Yang W.F."/>
            <person name="Lam T.T."/>
            <person name="Chang Q.C."/>
            <person name="Ding S.J."/>
            <person name="Wang X.J."/>
            <person name="Zhu J.G."/>
            <person name="Ruan X.D."/>
            <person name="Zhao L."/>
            <person name="Wei J.T."/>
            <person name="Ye R.Z."/>
            <person name="Que T.C."/>
            <person name="Du C.H."/>
            <person name="Zhou Y.H."/>
            <person name="Cheng J.X."/>
            <person name="Dai P.F."/>
            <person name="Guo W.B."/>
            <person name="Han X.H."/>
            <person name="Huang E.J."/>
            <person name="Li L.F."/>
            <person name="Wei W."/>
            <person name="Gao Y.C."/>
            <person name="Liu J.Z."/>
            <person name="Shao H.Z."/>
            <person name="Wang X."/>
            <person name="Wang C.C."/>
            <person name="Yang T.C."/>
            <person name="Huo Q.B."/>
            <person name="Li W."/>
            <person name="Chen H.Y."/>
            <person name="Chen S.E."/>
            <person name="Zhou L.G."/>
            <person name="Ni X.B."/>
            <person name="Tian J.H."/>
            <person name="Sheng Y."/>
            <person name="Liu T."/>
            <person name="Pan Y.S."/>
            <person name="Xia L.Y."/>
            <person name="Li J."/>
            <person name="Zhao F."/>
            <person name="Cao W.C."/>
        </authorList>
    </citation>
    <scope>NUCLEOTIDE SEQUENCE</scope>
    <source>
        <strain evidence="2">Rmic-2018</strain>
    </source>
</reference>
<protein>
    <submittedName>
        <fullName evidence="2">Uncharacterized protein</fullName>
    </submittedName>
</protein>
<dbReference type="AlphaFoldDB" id="A0A9J6DET7"/>
<keyword evidence="3" id="KW-1185">Reference proteome</keyword>
<evidence type="ECO:0000313" key="3">
    <source>
        <dbReference type="Proteomes" id="UP000821866"/>
    </source>
</evidence>
<reference evidence="2" key="2">
    <citation type="submission" date="2021-09" db="EMBL/GenBank/DDBJ databases">
        <authorList>
            <person name="Jia N."/>
            <person name="Wang J."/>
            <person name="Shi W."/>
            <person name="Du L."/>
            <person name="Sun Y."/>
            <person name="Zhan W."/>
            <person name="Jiang J."/>
            <person name="Wang Q."/>
            <person name="Zhang B."/>
            <person name="Ji P."/>
            <person name="Sakyi L.B."/>
            <person name="Cui X."/>
            <person name="Yuan T."/>
            <person name="Jiang B."/>
            <person name="Yang W."/>
            <person name="Lam T.T.-Y."/>
            <person name="Chang Q."/>
            <person name="Ding S."/>
            <person name="Wang X."/>
            <person name="Zhu J."/>
            <person name="Ruan X."/>
            <person name="Zhao L."/>
            <person name="Wei J."/>
            <person name="Que T."/>
            <person name="Du C."/>
            <person name="Cheng J."/>
            <person name="Dai P."/>
            <person name="Han X."/>
            <person name="Huang E."/>
            <person name="Gao Y."/>
            <person name="Liu J."/>
            <person name="Shao H."/>
            <person name="Ye R."/>
            <person name="Li L."/>
            <person name="Wei W."/>
            <person name="Wang X."/>
            <person name="Wang C."/>
            <person name="Huo Q."/>
            <person name="Li W."/>
            <person name="Guo W."/>
            <person name="Chen H."/>
            <person name="Chen S."/>
            <person name="Zhou L."/>
            <person name="Zhou L."/>
            <person name="Ni X."/>
            <person name="Tian J."/>
            <person name="Zhou Y."/>
            <person name="Sheng Y."/>
            <person name="Liu T."/>
            <person name="Pan Y."/>
            <person name="Xia L."/>
            <person name="Li J."/>
            <person name="Zhao F."/>
            <person name="Cao W."/>
        </authorList>
    </citation>
    <scope>NUCLEOTIDE SEQUENCE</scope>
    <source>
        <strain evidence="2">Rmic-2018</strain>
        <tissue evidence="2">Larvae</tissue>
    </source>
</reference>
<feature type="compositionally biased region" description="Basic and acidic residues" evidence="1">
    <location>
        <begin position="12"/>
        <end position="58"/>
    </location>
</feature>
<feature type="region of interest" description="Disordered" evidence="1">
    <location>
        <begin position="1"/>
        <end position="263"/>
    </location>
</feature>
<name>A0A9J6DET7_RHIMP</name>
<feature type="compositionally biased region" description="Basic and acidic residues" evidence="1">
    <location>
        <begin position="194"/>
        <end position="220"/>
    </location>
</feature>
<dbReference type="Proteomes" id="UP000821866">
    <property type="component" value="Chromosome 7"/>
</dbReference>
<proteinExistence type="predicted"/>
<feature type="compositionally biased region" description="Polar residues" evidence="1">
    <location>
        <begin position="228"/>
        <end position="247"/>
    </location>
</feature>
<feature type="compositionally biased region" description="Basic residues" evidence="1">
    <location>
        <begin position="248"/>
        <end position="257"/>
    </location>
</feature>
<sequence>MGRQHRAANAVQEERQRKRQAEKGDEGRRQDAARNRQRRVDVPEAVRASERAARERVPEVAPAAVLKRHVNPLFKQAPPHAENSEDYKALTTKEGEPKLKTSGGTEEQPKDKDEREAKSKKKLTNSQAGAAGSDSKVKPGTVKEATGKDGTKGKKKEANEEAAQGQKSTDKIKQKGANVAQYKMPNDQPSVADTTKDKLLEGSRKSAGEQMGGKKNEDPGPSRMKVTTRIQQNQTVLRSWETLQQNRMKNHRTRAKSRILSQS</sequence>
<feature type="compositionally biased region" description="Basic and acidic residues" evidence="1">
    <location>
        <begin position="145"/>
        <end position="159"/>
    </location>
</feature>
<feature type="compositionally biased region" description="Basic and acidic residues" evidence="1">
    <location>
        <begin position="107"/>
        <end position="117"/>
    </location>
</feature>
<evidence type="ECO:0000256" key="1">
    <source>
        <dbReference type="SAM" id="MobiDB-lite"/>
    </source>
</evidence>
<gene>
    <name evidence="2" type="ORF">HPB51_002124</name>
</gene>
<evidence type="ECO:0000313" key="2">
    <source>
        <dbReference type="EMBL" id="KAH8020480.1"/>
    </source>
</evidence>
<dbReference type="EMBL" id="JABSTU010000009">
    <property type="protein sequence ID" value="KAH8020480.1"/>
    <property type="molecule type" value="Genomic_DNA"/>
</dbReference>
<feature type="compositionally biased region" description="Basic and acidic residues" evidence="1">
    <location>
        <begin position="82"/>
        <end position="99"/>
    </location>
</feature>
<comment type="caution">
    <text evidence="2">The sequence shown here is derived from an EMBL/GenBank/DDBJ whole genome shotgun (WGS) entry which is preliminary data.</text>
</comment>